<feature type="signal peptide" evidence="1">
    <location>
        <begin position="1"/>
        <end position="20"/>
    </location>
</feature>
<evidence type="ECO:0000256" key="1">
    <source>
        <dbReference type="SAM" id="SignalP"/>
    </source>
</evidence>
<keyword evidence="1" id="KW-0732">Signal</keyword>
<feature type="chain" id="PRO_5006444487" evidence="1">
    <location>
        <begin position="21"/>
        <end position="278"/>
    </location>
</feature>
<proteinExistence type="predicted"/>
<dbReference type="AlphaFoldDB" id="A0A0R3MTK6"/>
<reference evidence="2 3" key="1">
    <citation type="submission" date="2014-03" db="EMBL/GenBank/DDBJ databases">
        <title>Bradyrhizobium valentinum sp. nov., isolated from effective nodules of Lupinus mariae-josephae, a lupine endemic of basic-lime soils in Eastern Spain.</title>
        <authorList>
            <person name="Duran D."/>
            <person name="Rey L."/>
            <person name="Navarro A."/>
            <person name="Busquets A."/>
            <person name="Imperial J."/>
            <person name="Ruiz-Argueso T."/>
        </authorList>
    </citation>
    <scope>NUCLEOTIDE SEQUENCE [LARGE SCALE GENOMIC DNA]</scope>
    <source>
        <strain evidence="2 3">Ro19</strain>
    </source>
</reference>
<dbReference type="OrthoDB" id="8253586at2"/>
<evidence type="ECO:0000313" key="3">
    <source>
        <dbReference type="Proteomes" id="UP000052023"/>
    </source>
</evidence>
<organism evidence="2 3">
    <name type="scientific">Bradyrhizobium retamae</name>
    <dbReference type="NCBI Taxonomy" id="1300035"/>
    <lineage>
        <taxon>Bacteria</taxon>
        <taxon>Pseudomonadati</taxon>
        <taxon>Pseudomonadota</taxon>
        <taxon>Alphaproteobacteria</taxon>
        <taxon>Hyphomicrobiales</taxon>
        <taxon>Nitrobacteraceae</taxon>
        <taxon>Bradyrhizobium</taxon>
    </lineage>
</organism>
<keyword evidence="3" id="KW-1185">Reference proteome</keyword>
<protein>
    <submittedName>
        <fullName evidence="2">Uncharacterized protein</fullName>
    </submittedName>
</protein>
<sequence length="278" mass="29619">MFRSFAAAILVSCFAAAGWAQSPSTANAPAASTPAKAVTKKAAPKAKAAAKQPVAAETGPCRLGVISALEDRFAVQKFGLTIFETEESAVTVEGWGLDDLVVARIRAATGTDPAVRRITYPRGAFEPFYNPTSRFLPDPREGLPAIVRSITPAANCERYLVVTRFKGQVPGTNLMLDGVGAYSRGLGSVVRHSHLFANIGMTLLDGGSYETIGRPFAGLGTRLTEGLRLTEDPLTKLDNSLFPEPATAVPGNAMLRERTRALVAARLDQTLPDYLKND</sequence>
<comment type="caution">
    <text evidence="2">The sequence shown here is derived from an EMBL/GenBank/DDBJ whole genome shotgun (WGS) entry which is preliminary data.</text>
</comment>
<evidence type="ECO:0000313" key="2">
    <source>
        <dbReference type="EMBL" id="KRR23496.1"/>
    </source>
</evidence>
<dbReference type="Proteomes" id="UP000052023">
    <property type="component" value="Unassembled WGS sequence"/>
</dbReference>
<gene>
    <name evidence="2" type="ORF">CQ13_05490</name>
</gene>
<accession>A0A0R3MTK6</accession>
<name>A0A0R3MTK6_9BRAD</name>
<dbReference type="EMBL" id="LLYA01000159">
    <property type="protein sequence ID" value="KRR23496.1"/>
    <property type="molecule type" value="Genomic_DNA"/>
</dbReference>